<proteinExistence type="inferred from homology"/>
<dbReference type="InterPro" id="IPR051472">
    <property type="entry name" value="T3SS_Stator/FliH"/>
</dbReference>
<dbReference type="EMBL" id="FOQK01000013">
    <property type="protein sequence ID" value="SFI06512.1"/>
    <property type="molecule type" value="Genomic_DNA"/>
</dbReference>
<organism evidence="9 10">
    <name type="scientific">Selenomonas ruminantium</name>
    <dbReference type="NCBI Taxonomy" id="971"/>
    <lineage>
        <taxon>Bacteria</taxon>
        <taxon>Bacillati</taxon>
        <taxon>Bacillota</taxon>
        <taxon>Negativicutes</taxon>
        <taxon>Selenomonadales</taxon>
        <taxon>Selenomonadaceae</taxon>
        <taxon>Selenomonas</taxon>
    </lineage>
</organism>
<dbReference type="GO" id="GO:0015031">
    <property type="term" value="P:protein transport"/>
    <property type="evidence" value="ECO:0007669"/>
    <property type="project" value="UniProtKB-KW"/>
</dbReference>
<dbReference type="Proteomes" id="UP000183639">
    <property type="component" value="Unassembled WGS sequence"/>
</dbReference>
<gene>
    <name evidence="9" type="ORF">SAMN04487861_11333</name>
</gene>
<dbReference type="GO" id="GO:0005829">
    <property type="term" value="C:cytosol"/>
    <property type="evidence" value="ECO:0007669"/>
    <property type="project" value="TreeGrafter"/>
</dbReference>
<keyword evidence="6" id="KW-1006">Bacterial flagellum protein export</keyword>
<dbReference type="PANTHER" id="PTHR34982:SF1">
    <property type="entry name" value="FLAGELLAR ASSEMBLY PROTEIN FLIH"/>
    <property type="match status" value="1"/>
</dbReference>
<dbReference type="Pfam" id="PF02108">
    <property type="entry name" value="FliH"/>
    <property type="match status" value="1"/>
</dbReference>
<evidence type="ECO:0000256" key="4">
    <source>
        <dbReference type="ARBA" id="ARBA00022795"/>
    </source>
</evidence>
<keyword evidence="7" id="KW-0175">Coiled coil</keyword>
<evidence type="ECO:0000256" key="2">
    <source>
        <dbReference type="ARBA" id="ARBA00006602"/>
    </source>
</evidence>
<dbReference type="AlphaFoldDB" id="A0A1I3F5P5"/>
<dbReference type="OrthoDB" id="19020at2"/>
<sequence length="261" mass="28986">MSRVIKAAVWKDNPHYIDTPEPPKTEAAADVAMDDEALAHMMAEIAAKEQRASEMLKDAKVNAEIIKQEAQAEQERLIAEAQQEIAGLKEKAQQEGRREGYEAGHADGEQKVREELADIIRQANAKAEKTLADAKAASRDYVQQAEHDVVTIAMSVVEKILPQHFIDVPQMVLPLVKDAILKVKNQKELIVHVPPDSYDLVLMARDEFRTILTYGDAILTVKSDESLKAGDCLIETPNGSVDARLATRMELLKQAVRDVML</sequence>
<evidence type="ECO:0000256" key="5">
    <source>
        <dbReference type="ARBA" id="ARBA00022927"/>
    </source>
</evidence>
<feature type="coiled-coil region" evidence="7">
    <location>
        <begin position="56"/>
        <end position="144"/>
    </location>
</feature>
<dbReference type="RefSeq" id="WP_075443781.1">
    <property type="nucleotide sequence ID" value="NZ_FOQK01000013.1"/>
</dbReference>
<dbReference type="GO" id="GO:0044781">
    <property type="term" value="P:bacterial-type flagellum organization"/>
    <property type="evidence" value="ECO:0007669"/>
    <property type="project" value="UniProtKB-KW"/>
</dbReference>
<evidence type="ECO:0000256" key="1">
    <source>
        <dbReference type="ARBA" id="ARBA00003041"/>
    </source>
</evidence>
<keyword evidence="4" id="KW-1005">Bacterial flagellum biogenesis</keyword>
<evidence type="ECO:0000313" key="9">
    <source>
        <dbReference type="EMBL" id="SFI06512.1"/>
    </source>
</evidence>
<keyword evidence="3" id="KW-0813">Transport</keyword>
<keyword evidence="9" id="KW-0969">Cilium</keyword>
<evidence type="ECO:0000313" key="10">
    <source>
        <dbReference type="Proteomes" id="UP000183639"/>
    </source>
</evidence>
<evidence type="ECO:0000259" key="8">
    <source>
        <dbReference type="Pfam" id="PF02108"/>
    </source>
</evidence>
<comment type="function">
    <text evidence="1">Needed for flagellar regrowth and assembly.</text>
</comment>
<dbReference type="PANTHER" id="PTHR34982">
    <property type="entry name" value="YOP PROTEINS TRANSLOCATION PROTEIN L"/>
    <property type="match status" value="1"/>
</dbReference>
<protein>
    <submittedName>
        <fullName evidence="9">Flagellar assembly protein FliH</fullName>
    </submittedName>
</protein>
<comment type="similarity">
    <text evidence="2">Belongs to the FliH family.</text>
</comment>
<keyword evidence="9" id="KW-0966">Cell projection</keyword>
<dbReference type="InterPro" id="IPR018035">
    <property type="entry name" value="Flagellar_FliH/T3SS_HrpE"/>
</dbReference>
<accession>A0A1I3F5P5</accession>
<evidence type="ECO:0000256" key="6">
    <source>
        <dbReference type="ARBA" id="ARBA00023225"/>
    </source>
</evidence>
<keyword evidence="5" id="KW-0653">Protein transport</keyword>
<keyword evidence="9" id="KW-0282">Flagellum</keyword>
<evidence type="ECO:0000256" key="3">
    <source>
        <dbReference type="ARBA" id="ARBA00022448"/>
    </source>
</evidence>
<feature type="domain" description="Flagellar assembly protein FliH/Type III secretion system HrpE" evidence="8">
    <location>
        <begin position="124"/>
        <end position="250"/>
    </location>
</feature>
<name>A0A1I3F5P5_SELRU</name>
<reference evidence="9 10" key="1">
    <citation type="submission" date="2016-10" db="EMBL/GenBank/DDBJ databases">
        <authorList>
            <person name="de Groot N.N."/>
        </authorList>
    </citation>
    <scope>NUCLEOTIDE SEQUENCE [LARGE SCALE GENOMIC DNA]</scope>
    <source>
        <strain evidence="9 10">Z108</strain>
    </source>
</reference>
<evidence type="ECO:0000256" key="7">
    <source>
        <dbReference type="SAM" id="Coils"/>
    </source>
</evidence>